<organism evidence="4">
    <name type="scientific">Anisakis simplex</name>
    <name type="common">Herring worm</name>
    <dbReference type="NCBI Taxonomy" id="6269"/>
    <lineage>
        <taxon>Eukaryota</taxon>
        <taxon>Metazoa</taxon>
        <taxon>Ecdysozoa</taxon>
        <taxon>Nematoda</taxon>
        <taxon>Chromadorea</taxon>
        <taxon>Rhabditida</taxon>
        <taxon>Spirurina</taxon>
        <taxon>Ascaridomorpha</taxon>
        <taxon>Ascaridoidea</taxon>
        <taxon>Anisakidae</taxon>
        <taxon>Anisakis</taxon>
        <taxon>Anisakis simplex complex</taxon>
    </lineage>
</organism>
<keyword evidence="1" id="KW-0472">Membrane</keyword>
<protein>
    <submittedName>
        <fullName evidence="2 4">Uncharacterized protein</fullName>
    </submittedName>
</protein>
<evidence type="ECO:0000256" key="1">
    <source>
        <dbReference type="SAM" id="Phobius"/>
    </source>
</evidence>
<sequence>MLHSDLCRNFIQYVQSVGNSAFDDIVTCLLDSLGDSQDENVLDGLSQIMRLNSRCVFRNNQTDFSYLMLHSILLTLFWLLVYFKNLITEIFDINQQPK</sequence>
<gene>
    <name evidence="2" type="ORF">ASIM_LOCUS8127</name>
</gene>
<evidence type="ECO:0000313" key="3">
    <source>
        <dbReference type="Proteomes" id="UP000267096"/>
    </source>
</evidence>
<feature type="transmembrane region" description="Helical" evidence="1">
    <location>
        <begin position="64"/>
        <end position="83"/>
    </location>
</feature>
<dbReference type="Proteomes" id="UP000267096">
    <property type="component" value="Unassembled WGS sequence"/>
</dbReference>
<evidence type="ECO:0000313" key="4">
    <source>
        <dbReference type="WBParaSite" id="ASIM_0000836201-mRNA-1"/>
    </source>
</evidence>
<reference evidence="4" key="1">
    <citation type="submission" date="2017-02" db="UniProtKB">
        <authorList>
            <consortium name="WormBaseParasite"/>
        </authorList>
    </citation>
    <scope>IDENTIFICATION</scope>
</reference>
<accession>A0A0M3JL35</accession>
<name>A0A0M3JL35_ANISI</name>
<dbReference type="WBParaSite" id="ASIM_0000836201-mRNA-1">
    <property type="protein sequence ID" value="ASIM_0000836201-mRNA-1"/>
    <property type="gene ID" value="ASIM_0000836201"/>
</dbReference>
<reference evidence="2 3" key="2">
    <citation type="submission" date="2018-11" db="EMBL/GenBank/DDBJ databases">
        <authorList>
            <consortium name="Pathogen Informatics"/>
        </authorList>
    </citation>
    <scope>NUCLEOTIDE SEQUENCE [LARGE SCALE GENOMIC DNA]</scope>
</reference>
<keyword evidence="3" id="KW-1185">Reference proteome</keyword>
<dbReference type="EMBL" id="UYRR01021186">
    <property type="protein sequence ID" value="VDK30869.1"/>
    <property type="molecule type" value="Genomic_DNA"/>
</dbReference>
<dbReference type="AlphaFoldDB" id="A0A0M3JL35"/>
<evidence type="ECO:0000313" key="2">
    <source>
        <dbReference type="EMBL" id="VDK30869.1"/>
    </source>
</evidence>
<keyword evidence="1" id="KW-1133">Transmembrane helix</keyword>
<keyword evidence="1" id="KW-0812">Transmembrane</keyword>
<proteinExistence type="predicted"/>